<gene>
    <name evidence="2" type="ORF">LCMAC102_03800</name>
</gene>
<feature type="transmembrane region" description="Helical" evidence="1">
    <location>
        <begin position="44"/>
        <end position="60"/>
    </location>
</feature>
<feature type="transmembrane region" description="Helical" evidence="1">
    <location>
        <begin position="72"/>
        <end position="94"/>
    </location>
</feature>
<accession>A0A481YUW3</accession>
<keyword evidence="1" id="KW-1133">Transmembrane helix</keyword>
<keyword evidence="1" id="KW-0812">Transmembrane</keyword>
<sequence>MDKLDQLPPKDNTVITPEESEVINQFFGQSSESLPKTGGVDWKLIGYSTILFILLANPWIDQILCKIPYCNNAMYSFGMKLVIFAIVLVILSFYT</sequence>
<reference evidence="2" key="1">
    <citation type="journal article" date="2019" name="MBio">
        <title>Virus Genomes from Deep Sea Sediments Expand the Ocean Megavirome and Support Independent Origins of Viral Gigantism.</title>
        <authorList>
            <person name="Backstrom D."/>
            <person name="Yutin N."/>
            <person name="Jorgensen S.L."/>
            <person name="Dharamshi J."/>
            <person name="Homa F."/>
            <person name="Zaremba-Niedwiedzka K."/>
            <person name="Spang A."/>
            <person name="Wolf Y.I."/>
            <person name="Koonin E.V."/>
            <person name="Ettema T.J."/>
        </authorList>
    </citation>
    <scope>NUCLEOTIDE SEQUENCE</scope>
</reference>
<protein>
    <submittedName>
        <fullName evidence="2">Uncharacterized protein</fullName>
    </submittedName>
</protein>
<dbReference type="EMBL" id="MK500334">
    <property type="protein sequence ID" value="QBK86585.1"/>
    <property type="molecule type" value="Genomic_DNA"/>
</dbReference>
<evidence type="ECO:0000313" key="2">
    <source>
        <dbReference type="EMBL" id="QBK86585.1"/>
    </source>
</evidence>
<organism evidence="2">
    <name type="scientific">Marseillevirus LCMAC102</name>
    <dbReference type="NCBI Taxonomy" id="2506603"/>
    <lineage>
        <taxon>Viruses</taxon>
        <taxon>Varidnaviria</taxon>
        <taxon>Bamfordvirae</taxon>
        <taxon>Nucleocytoviricota</taxon>
        <taxon>Megaviricetes</taxon>
        <taxon>Pimascovirales</taxon>
        <taxon>Pimascovirales incertae sedis</taxon>
        <taxon>Marseilleviridae</taxon>
    </lineage>
</organism>
<name>A0A481YUW3_9VIRU</name>
<keyword evidence="1" id="KW-0472">Membrane</keyword>
<evidence type="ECO:0000256" key="1">
    <source>
        <dbReference type="SAM" id="Phobius"/>
    </source>
</evidence>
<proteinExistence type="predicted"/>